<dbReference type="InterPro" id="IPR035986">
    <property type="entry name" value="PKD_dom_sf"/>
</dbReference>
<dbReference type="Pfam" id="PF18911">
    <property type="entry name" value="PKD_4"/>
    <property type="match status" value="1"/>
</dbReference>
<sequence>MIDTVLKLKNLKLFFTITVLLVLFLTTPPTTHAFPPTDFVTETLITDLNQPTAIEFLPDGRMLIIDRFGAVDIVQAGASQVDATPFMTLTNVNTQMGERGLTGIALDPDFDTNGYFYLFYTANSPLVDRVSRFTASGNTASVLSEFVVWQDNDEDGPVEAPVWHHGGSVQVGSGNKLYISIGDGFDRANEVQSLTSYRGKLLRVNLNGSIPTDNPFYDGAGPNLDAIWALGLRNPFRFSFDNETGRMYIGDVGGNDAINSHEEVNLGAAGANYGWPICEGPQKTQSGGNCTPPTNPGTYQSPFYSYPHAGRDSSVVGGLVYRDGNFPTQYDGDYFYGDYVQNWVRGFDLDPQSGTFIDTFNFEPTDGSSDGPYGEIVDFEQGPDGAVYYVDIGISWENNQNPGTVRRIKYTATNQAPQITNVSASITSSPTVPATIDFTLTATDPEGQPLSYSWAFDDGSSSSTEQNPSYTYTTKGSYTVRVTVSDGVNQTLSDPIQLIIGIPPTIDTFTVSTLSDQTGDPITFRAGETVDFSASASDADSTLTGANYSWNVALIHLSHTHPEVGPLSGTSGTFDIPVSGHEINDEISFQFILTVTDSDGLSDTQAVQIYPETVELSFDTVPTGLDLVIDGFTRTTPFILTTVIDFQHSISAPSTQGIYTFDSWSDEGTATHTILAPDQNLAYTATYESTTPEITGLLAGYSFEEGTGSVVTDISGNGKNLTLVGSPTWATGRYGGGLTMDGSNDRGSVADFQLPAQFTYAAWVFNPSTQPYETIMTVGGLRDYYLDNGVQAFHNGGDIAVGTLVPTGSWEHIALTYNGSQLRAYLNGVAVGNPQTIALPQVTNTFQLASWINGSSNVDFFSGTMDEVRVYDRELSSTELQSIMNTPLPGGNTSPEAINDTVQTPEDTSINITVLANDSDPDDDVLEVIQVTEPTNGVAVINQNNTVTYSPDTNYFGTDAFEHTISDGRGGTDTATVSLTVTAVNDTPVANAQSLSTQENTELEITLTASDIENDTLSYIIVTPPTNGILTGTENNRVYTPNANYIGSDTIEFIVNDGELDSNVAIISISVTEVNDAPVASDDEGTTNEDTGVTLDVLDNDTDANDDELTIISTSTPTNGTVQINIDQTLTYSPAANYNGSDVFTYTVSDGVLTDVGTVTLAITSVNDAPEAASQQLSTPQNTQLFVTLTAADIENSTLTYTVIDLPGNGILTGSGANLTYTPDVGFVGSDSLTFRANDGELDSNIATVSITVTSAYTPASLQFDGSNDTARFVDLPLSTTFTYEAWIKRTSDSGSYEAIMSDANSGYGQAMFTVFIDGAGSDCGNDHLAYYQAAENQTQCSGVSIALDQWYHVAVSRESNGTRKIFVNGVLASTNTSTTAPSNSNGIFAIGSAGSYKGEYFAGRIDEVRLSNTARYTANFTPSTTRFTGDANTVALYHLDAGTGQTLVDSSGNNRNGVLGTTSSTQTTDPTWQSDSPTTN</sequence>
<evidence type="ECO:0000313" key="5">
    <source>
        <dbReference type="EMBL" id="OGM07730.1"/>
    </source>
</evidence>
<dbReference type="InterPro" id="IPR022409">
    <property type="entry name" value="PKD/Chitinase_dom"/>
</dbReference>
<organism evidence="5 6">
    <name type="scientific">Candidatus Woesebacteria bacterium GWC1_42_13</name>
    <dbReference type="NCBI Taxonomy" id="1802475"/>
    <lineage>
        <taxon>Bacteria</taxon>
        <taxon>Candidatus Woeseibacteriota</taxon>
    </lineage>
</organism>
<keyword evidence="2" id="KW-1015">Disulfide bond</keyword>
<dbReference type="Pfam" id="PF17963">
    <property type="entry name" value="Big_9"/>
    <property type="match status" value="4"/>
</dbReference>
<dbReference type="PANTHER" id="PTHR19328">
    <property type="entry name" value="HEDGEHOG-INTERACTING PROTEIN"/>
    <property type="match status" value="1"/>
</dbReference>
<dbReference type="SUPFAM" id="SSF50952">
    <property type="entry name" value="Soluble quinoprotein glucose dehydrogenase"/>
    <property type="match status" value="1"/>
</dbReference>
<keyword evidence="1" id="KW-0732">Signal</keyword>
<dbReference type="Pfam" id="PF13385">
    <property type="entry name" value="Laminin_G_3"/>
    <property type="match status" value="2"/>
</dbReference>
<feature type="domain" description="PKD" evidence="4">
    <location>
        <begin position="447"/>
        <end position="493"/>
    </location>
</feature>
<accession>A0A1F7WY90</accession>
<dbReference type="PANTHER" id="PTHR19328:SF13">
    <property type="entry name" value="HIPL1 PROTEIN"/>
    <property type="match status" value="1"/>
</dbReference>
<name>A0A1F7WY90_9BACT</name>
<feature type="compositionally biased region" description="Polar residues" evidence="3">
    <location>
        <begin position="1448"/>
        <end position="1461"/>
    </location>
</feature>
<reference evidence="5 6" key="1">
    <citation type="journal article" date="2016" name="Nat. Commun.">
        <title>Thousands of microbial genomes shed light on interconnected biogeochemical processes in an aquifer system.</title>
        <authorList>
            <person name="Anantharaman K."/>
            <person name="Brown C.T."/>
            <person name="Hug L.A."/>
            <person name="Sharon I."/>
            <person name="Castelle C.J."/>
            <person name="Probst A.J."/>
            <person name="Thomas B.C."/>
            <person name="Singh A."/>
            <person name="Wilkins M.J."/>
            <person name="Karaoz U."/>
            <person name="Brodie E.L."/>
            <person name="Williams K.H."/>
            <person name="Hubbard S.S."/>
            <person name="Banfield J.F."/>
        </authorList>
    </citation>
    <scope>NUCLEOTIDE SEQUENCE [LARGE SCALE GENOMIC DNA]</scope>
</reference>
<feature type="region of interest" description="Disordered" evidence="3">
    <location>
        <begin position="1448"/>
        <end position="1481"/>
    </location>
</feature>
<dbReference type="PROSITE" id="PS50093">
    <property type="entry name" value="PKD"/>
    <property type="match status" value="1"/>
</dbReference>
<dbReference type="InterPro" id="IPR013783">
    <property type="entry name" value="Ig-like_fold"/>
</dbReference>
<evidence type="ECO:0000256" key="2">
    <source>
        <dbReference type="ARBA" id="ARBA00023157"/>
    </source>
</evidence>
<evidence type="ECO:0000256" key="1">
    <source>
        <dbReference type="ARBA" id="ARBA00022729"/>
    </source>
</evidence>
<dbReference type="Gene3D" id="2.120.10.30">
    <property type="entry name" value="TolB, C-terminal domain"/>
    <property type="match status" value="1"/>
</dbReference>
<dbReference type="SUPFAM" id="SSF49899">
    <property type="entry name" value="Concanavalin A-like lectins/glucanases"/>
    <property type="match status" value="2"/>
</dbReference>
<dbReference type="Gene3D" id="2.60.40.2810">
    <property type="match status" value="4"/>
</dbReference>
<evidence type="ECO:0000256" key="3">
    <source>
        <dbReference type="SAM" id="MobiDB-lite"/>
    </source>
</evidence>
<dbReference type="InterPro" id="IPR006558">
    <property type="entry name" value="LamG-like"/>
</dbReference>
<dbReference type="InterPro" id="IPR000601">
    <property type="entry name" value="PKD_dom"/>
</dbReference>
<dbReference type="SMART" id="SM00560">
    <property type="entry name" value="LamGL"/>
    <property type="match status" value="2"/>
</dbReference>
<protein>
    <recommendedName>
        <fullName evidence="4">PKD domain-containing protein</fullName>
    </recommendedName>
</protein>
<dbReference type="InterPro" id="IPR012938">
    <property type="entry name" value="Glc/Sorbosone_DH"/>
</dbReference>
<feature type="compositionally biased region" description="Low complexity" evidence="3">
    <location>
        <begin position="1462"/>
        <end position="1481"/>
    </location>
</feature>
<dbReference type="CDD" id="cd00146">
    <property type="entry name" value="PKD"/>
    <property type="match status" value="1"/>
</dbReference>
<dbReference type="EMBL" id="MGFN01000002">
    <property type="protein sequence ID" value="OGM07730.1"/>
    <property type="molecule type" value="Genomic_DNA"/>
</dbReference>
<proteinExistence type="predicted"/>
<dbReference type="NCBIfam" id="NF012211">
    <property type="entry name" value="tand_rpt_95"/>
    <property type="match status" value="4"/>
</dbReference>
<dbReference type="InterPro" id="IPR011041">
    <property type="entry name" value="Quinoprot_gluc/sorb_DH_b-prop"/>
</dbReference>
<evidence type="ECO:0000259" key="4">
    <source>
        <dbReference type="PROSITE" id="PS50093"/>
    </source>
</evidence>
<dbReference type="Gene3D" id="2.60.40.10">
    <property type="entry name" value="Immunoglobulins"/>
    <property type="match status" value="2"/>
</dbReference>
<dbReference type="Proteomes" id="UP000177737">
    <property type="component" value="Unassembled WGS sequence"/>
</dbReference>
<dbReference type="SUPFAM" id="SSF49299">
    <property type="entry name" value="PKD domain"/>
    <property type="match status" value="1"/>
</dbReference>
<dbReference type="InterPro" id="IPR013320">
    <property type="entry name" value="ConA-like_dom_sf"/>
</dbReference>
<comment type="caution">
    <text evidence="5">The sequence shown here is derived from an EMBL/GenBank/DDBJ whole genome shotgun (WGS) entry which is preliminary data.</text>
</comment>
<evidence type="ECO:0000313" key="6">
    <source>
        <dbReference type="Proteomes" id="UP000177737"/>
    </source>
</evidence>
<gene>
    <name evidence="5" type="ORF">A2129_01335</name>
</gene>
<dbReference type="Gene3D" id="2.60.120.200">
    <property type="match status" value="2"/>
</dbReference>
<dbReference type="InterPro" id="IPR011042">
    <property type="entry name" value="6-blade_b-propeller_TolB-like"/>
</dbReference>
<dbReference type="SMART" id="SM00089">
    <property type="entry name" value="PKD"/>
    <property type="match status" value="2"/>
</dbReference>
<dbReference type="Pfam" id="PF07995">
    <property type="entry name" value="GSDH"/>
    <property type="match status" value="1"/>
</dbReference>